<dbReference type="AlphaFoldDB" id="X1HQE2"/>
<feature type="non-terminal residue" evidence="1">
    <location>
        <position position="47"/>
    </location>
</feature>
<gene>
    <name evidence="1" type="ORF">S03H2_30410</name>
</gene>
<name>X1HQE2_9ZZZZ</name>
<comment type="caution">
    <text evidence="1">The sequence shown here is derived from an EMBL/GenBank/DDBJ whole genome shotgun (WGS) entry which is preliminary data.</text>
</comment>
<protein>
    <submittedName>
        <fullName evidence="1">Uncharacterized protein</fullName>
    </submittedName>
</protein>
<sequence length="47" mass="4842">MPPRIRIACYASATIGTAFADPDNLGTHGYLNGLGEANGIVYTCKAG</sequence>
<organism evidence="1">
    <name type="scientific">marine sediment metagenome</name>
    <dbReference type="NCBI Taxonomy" id="412755"/>
    <lineage>
        <taxon>unclassified sequences</taxon>
        <taxon>metagenomes</taxon>
        <taxon>ecological metagenomes</taxon>
    </lineage>
</organism>
<accession>X1HQE2</accession>
<dbReference type="EMBL" id="BARU01018401">
    <property type="protein sequence ID" value="GAH56034.1"/>
    <property type="molecule type" value="Genomic_DNA"/>
</dbReference>
<reference evidence="1" key="1">
    <citation type="journal article" date="2014" name="Front. Microbiol.">
        <title>High frequency of phylogenetically diverse reductive dehalogenase-homologous genes in deep subseafloor sedimentary metagenomes.</title>
        <authorList>
            <person name="Kawai M."/>
            <person name="Futagami T."/>
            <person name="Toyoda A."/>
            <person name="Takaki Y."/>
            <person name="Nishi S."/>
            <person name="Hori S."/>
            <person name="Arai W."/>
            <person name="Tsubouchi T."/>
            <person name="Morono Y."/>
            <person name="Uchiyama I."/>
            <person name="Ito T."/>
            <person name="Fujiyama A."/>
            <person name="Inagaki F."/>
            <person name="Takami H."/>
        </authorList>
    </citation>
    <scope>NUCLEOTIDE SEQUENCE</scope>
    <source>
        <strain evidence="1">Expedition CK06-06</strain>
    </source>
</reference>
<evidence type="ECO:0000313" key="1">
    <source>
        <dbReference type="EMBL" id="GAH56034.1"/>
    </source>
</evidence>
<proteinExistence type="predicted"/>